<dbReference type="Proteomes" id="UP000325081">
    <property type="component" value="Unassembled WGS sequence"/>
</dbReference>
<evidence type="ECO:0000313" key="9">
    <source>
        <dbReference type="Proteomes" id="UP000325081"/>
    </source>
</evidence>
<dbReference type="AlphaFoldDB" id="A0A5A7QW97"/>
<sequence>MSSSSSSMREIRVLCLCGKYARMTTSWTSANPGRRYLHCEERACTFWKWFDPPMCARSKEIIPGLLSKINRLEDETNRQHESATTLEANEKKMKKVKKLKKENSQLKKKNNILALLVVITWLVLMFKK</sequence>
<evidence type="ECO:0000256" key="6">
    <source>
        <dbReference type="SAM" id="Phobius"/>
    </source>
</evidence>
<dbReference type="Pfam" id="PF06839">
    <property type="entry name" value="Zn_ribbon_GRF"/>
    <property type="match status" value="1"/>
</dbReference>
<evidence type="ECO:0000256" key="5">
    <source>
        <dbReference type="SAM" id="Coils"/>
    </source>
</evidence>
<protein>
    <submittedName>
        <fullName evidence="8">GRF zinc finger containing protein</fullName>
    </submittedName>
</protein>
<evidence type="ECO:0000256" key="4">
    <source>
        <dbReference type="PROSITE-ProRule" id="PRU01343"/>
    </source>
</evidence>
<keyword evidence="3" id="KW-0862">Zinc</keyword>
<feature type="coiled-coil region" evidence="5">
    <location>
        <begin position="69"/>
        <end position="116"/>
    </location>
</feature>
<reference evidence="9" key="1">
    <citation type="journal article" date="2019" name="Curr. Biol.">
        <title>Genome Sequence of Striga asiatica Provides Insight into the Evolution of Plant Parasitism.</title>
        <authorList>
            <person name="Yoshida S."/>
            <person name="Kim S."/>
            <person name="Wafula E.K."/>
            <person name="Tanskanen J."/>
            <person name="Kim Y.M."/>
            <person name="Honaas L."/>
            <person name="Yang Z."/>
            <person name="Spallek T."/>
            <person name="Conn C.E."/>
            <person name="Ichihashi Y."/>
            <person name="Cheong K."/>
            <person name="Cui S."/>
            <person name="Der J.P."/>
            <person name="Gundlach H."/>
            <person name="Jiao Y."/>
            <person name="Hori C."/>
            <person name="Ishida J.K."/>
            <person name="Kasahara H."/>
            <person name="Kiba T."/>
            <person name="Kim M.S."/>
            <person name="Koo N."/>
            <person name="Laohavisit A."/>
            <person name="Lee Y.H."/>
            <person name="Lumba S."/>
            <person name="McCourt P."/>
            <person name="Mortimer J.C."/>
            <person name="Mutuku J.M."/>
            <person name="Nomura T."/>
            <person name="Sasaki-Sekimoto Y."/>
            <person name="Seto Y."/>
            <person name="Wang Y."/>
            <person name="Wakatake T."/>
            <person name="Sakakibara H."/>
            <person name="Demura T."/>
            <person name="Yamaguchi S."/>
            <person name="Yoneyama K."/>
            <person name="Manabe R.I."/>
            <person name="Nelson D.C."/>
            <person name="Schulman A.H."/>
            <person name="Timko M.P."/>
            <person name="dePamphilis C.W."/>
            <person name="Choi D."/>
            <person name="Shirasu K."/>
        </authorList>
    </citation>
    <scope>NUCLEOTIDE SEQUENCE [LARGE SCALE GENOMIC DNA]</scope>
    <source>
        <strain evidence="9">cv. UVA1</strain>
    </source>
</reference>
<evidence type="ECO:0000256" key="1">
    <source>
        <dbReference type="ARBA" id="ARBA00022723"/>
    </source>
</evidence>
<evidence type="ECO:0000259" key="7">
    <source>
        <dbReference type="PROSITE" id="PS51999"/>
    </source>
</evidence>
<feature type="domain" description="GRF-type" evidence="7">
    <location>
        <begin position="15"/>
        <end position="53"/>
    </location>
</feature>
<dbReference type="PROSITE" id="PS51999">
    <property type="entry name" value="ZF_GRF"/>
    <property type="match status" value="1"/>
</dbReference>
<organism evidence="8 9">
    <name type="scientific">Striga asiatica</name>
    <name type="common">Asiatic witchweed</name>
    <name type="synonym">Buchnera asiatica</name>
    <dbReference type="NCBI Taxonomy" id="4170"/>
    <lineage>
        <taxon>Eukaryota</taxon>
        <taxon>Viridiplantae</taxon>
        <taxon>Streptophyta</taxon>
        <taxon>Embryophyta</taxon>
        <taxon>Tracheophyta</taxon>
        <taxon>Spermatophyta</taxon>
        <taxon>Magnoliopsida</taxon>
        <taxon>eudicotyledons</taxon>
        <taxon>Gunneridae</taxon>
        <taxon>Pentapetalae</taxon>
        <taxon>asterids</taxon>
        <taxon>lamiids</taxon>
        <taxon>Lamiales</taxon>
        <taxon>Orobanchaceae</taxon>
        <taxon>Buchnereae</taxon>
        <taxon>Striga</taxon>
    </lineage>
</organism>
<dbReference type="PANTHER" id="PTHR33248">
    <property type="entry name" value="ZINC ION-BINDING PROTEIN"/>
    <property type="match status" value="1"/>
</dbReference>
<comment type="caution">
    <text evidence="8">The sequence shown here is derived from an EMBL/GenBank/DDBJ whole genome shotgun (WGS) entry which is preliminary data.</text>
</comment>
<keyword evidence="6" id="KW-0812">Transmembrane</keyword>
<accession>A0A5A7QW97</accession>
<keyword evidence="5" id="KW-0175">Coiled coil</keyword>
<dbReference type="GO" id="GO:0008270">
    <property type="term" value="F:zinc ion binding"/>
    <property type="evidence" value="ECO:0007669"/>
    <property type="project" value="UniProtKB-KW"/>
</dbReference>
<dbReference type="OrthoDB" id="1303584at2759"/>
<feature type="transmembrane region" description="Helical" evidence="6">
    <location>
        <begin position="110"/>
        <end position="126"/>
    </location>
</feature>
<evidence type="ECO:0000313" key="8">
    <source>
        <dbReference type="EMBL" id="GER49633.1"/>
    </source>
</evidence>
<keyword evidence="9" id="KW-1185">Reference proteome</keyword>
<evidence type="ECO:0000256" key="2">
    <source>
        <dbReference type="ARBA" id="ARBA00022771"/>
    </source>
</evidence>
<name>A0A5A7QW97_STRAF</name>
<dbReference type="InterPro" id="IPR010666">
    <property type="entry name" value="Znf_GRF"/>
</dbReference>
<gene>
    <name evidence="8" type="ORF">STAS_26881</name>
</gene>
<proteinExistence type="predicted"/>
<keyword evidence="2 4" id="KW-0863">Zinc-finger</keyword>
<keyword evidence="6" id="KW-1133">Transmembrane helix</keyword>
<keyword evidence="1" id="KW-0479">Metal-binding</keyword>
<dbReference type="EMBL" id="BKCP01008737">
    <property type="protein sequence ID" value="GER49633.1"/>
    <property type="molecule type" value="Genomic_DNA"/>
</dbReference>
<keyword evidence="6" id="KW-0472">Membrane</keyword>
<evidence type="ECO:0000256" key="3">
    <source>
        <dbReference type="ARBA" id="ARBA00022833"/>
    </source>
</evidence>